<dbReference type="PANTHER" id="PTHR43433">
    <property type="entry name" value="HYDROLASE, ALPHA/BETA FOLD FAMILY PROTEIN"/>
    <property type="match status" value="1"/>
</dbReference>
<dbReference type="InterPro" id="IPR029058">
    <property type="entry name" value="AB_hydrolase_fold"/>
</dbReference>
<reference evidence="2 3" key="1">
    <citation type="journal article" date="2014" name="PLoS Genet.">
        <title>Analysis of the Phlebiopsis gigantea genome, transcriptome and secretome provides insight into its pioneer colonization strategies of wood.</title>
        <authorList>
            <person name="Hori C."/>
            <person name="Ishida T."/>
            <person name="Igarashi K."/>
            <person name="Samejima M."/>
            <person name="Suzuki H."/>
            <person name="Master E."/>
            <person name="Ferreira P."/>
            <person name="Ruiz-Duenas F.J."/>
            <person name="Held B."/>
            <person name="Canessa P."/>
            <person name="Larrondo L.F."/>
            <person name="Schmoll M."/>
            <person name="Druzhinina I.S."/>
            <person name="Kubicek C.P."/>
            <person name="Gaskell J.A."/>
            <person name="Kersten P."/>
            <person name="St John F."/>
            <person name="Glasner J."/>
            <person name="Sabat G."/>
            <person name="Splinter BonDurant S."/>
            <person name="Syed K."/>
            <person name="Yadav J."/>
            <person name="Mgbeahuruike A.C."/>
            <person name="Kovalchuk A."/>
            <person name="Asiegbu F.O."/>
            <person name="Lackner G."/>
            <person name="Hoffmeister D."/>
            <person name="Rencoret J."/>
            <person name="Gutierrez A."/>
            <person name="Sun H."/>
            <person name="Lindquist E."/>
            <person name="Barry K."/>
            <person name="Riley R."/>
            <person name="Grigoriev I.V."/>
            <person name="Henrissat B."/>
            <person name="Kues U."/>
            <person name="Berka R.M."/>
            <person name="Martinez A.T."/>
            <person name="Covert S.F."/>
            <person name="Blanchette R.A."/>
            <person name="Cullen D."/>
        </authorList>
    </citation>
    <scope>NUCLEOTIDE SEQUENCE [LARGE SCALE GENOMIC DNA]</scope>
    <source>
        <strain evidence="2 3">11061_1 CR5-6</strain>
    </source>
</reference>
<keyword evidence="3" id="KW-1185">Reference proteome</keyword>
<dbReference type="Pfam" id="PF12697">
    <property type="entry name" value="Abhydrolase_6"/>
    <property type="match status" value="1"/>
</dbReference>
<feature type="domain" description="AB hydrolase-1" evidence="1">
    <location>
        <begin position="5"/>
        <end position="185"/>
    </location>
</feature>
<sequence length="199" mass="21921">MYGRGYSEAPELPCDANLCTVQLALLLQCVPWDAVDTIIGSSTGGAVTAACVAMFPHLVRKNIVLVAAIGLMEMKNATPQEALVRGKQPTGEEWALKLRNPQTLYPPGFSRIFDSCGKEGLVDRLYWAYETIGKSDKRCLIVHGTHDGLVPYDEANKIMGYIPQAKFVEINGGTHFLSMEEGPQQMLVESILTFMRAER</sequence>
<proteinExistence type="predicted"/>
<dbReference type="EMBL" id="KN840481">
    <property type="protein sequence ID" value="KIP08356.1"/>
    <property type="molecule type" value="Genomic_DNA"/>
</dbReference>
<dbReference type="Proteomes" id="UP000053257">
    <property type="component" value="Unassembled WGS sequence"/>
</dbReference>
<evidence type="ECO:0000313" key="3">
    <source>
        <dbReference type="Proteomes" id="UP000053257"/>
    </source>
</evidence>
<dbReference type="PANTHER" id="PTHR43433:SF5">
    <property type="entry name" value="AB HYDROLASE-1 DOMAIN-CONTAINING PROTEIN"/>
    <property type="match status" value="1"/>
</dbReference>
<dbReference type="HOGENOM" id="CLU_020336_11_0_1"/>
<dbReference type="InterPro" id="IPR000073">
    <property type="entry name" value="AB_hydrolase_1"/>
</dbReference>
<organism evidence="2 3">
    <name type="scientific">Phlebiopsis gigantea (strain 11061_1 CR5-6)</name>
    <name type="common">White-rot fungus</name>
    <name type="synonym">Peniophora gigantea</name>
    <dbReference type="NCBI Taxonomy" id="745531"/>
    <lineage>
        <taxon>Eukaryota</taxon>
        <taxon>Fungi</taxon>
        <taxon>Dikarya</taxon>
        <taxon>Basidiomycota</taxon>
        <taxon>Agaricomycotina</taxon>
        <taxon>Agaricomycetes</taxon>
        <taxon>Polyporales</taxon>
        <taxon>Phanerochaetaceae</taxon>
        <taxon>Phlebiopsis</taxon>
    </lineage>
</organism>
<dbReference type="InterPro" id="IPR050471">
    <property type="entry name" value="AB_hydrolase"/>
</dbReference>
<accession>A0A0C3S0F9</accession>
<name>A0A0C3S0F9_PHLG1</name>
<protein>
    <recommendedName>
        <fullName evidence="1">AB hydrolase-1 domain-containing protein</fullName>
    </recommendedName>
</protein>
<evidence type="ECO:0000259" key="1">
    <source>
        <dbReference type="Pfam" id="PF12697"/>
    </source>
</evidence>
<evidence type="ECO:0000313" key="2">
    <source>
        <dbReference type="EMBL" id="KIP08356.1"/>
    </source>
</evidence>
<dbReference type="STRING" id="745531.A0A0C3S0F9"/>
<dbReference type="Gene3D" id="3.40.50.1820">
    <property type="entry name" value="alpha/beta hydrolase"/>
    <property type="match status" value="1"/>
</dbReference>
<dbReference type="AlphaFoldDB" id="A0A0C3S0F9"/>
<dbReference type="OrthoDB" id="408373at2759"/>
<dbReference type="SUPFAM" id="SSF53474">
    <property type="entry name" value="alpha/beta-Hydrolases"/>
    <property type="match status" value="1"/>
</dbReference>
<gene>
    <name evidence="2" type="ORF">PHLGIDRAFT_29619</name>
</gene>